<name>A0A1L7XUV6_9HELO</name>
<evidence type="ECO:0000313" key="1">
    <source>
        <dbReference type="EMBL" id="CZR68801.1"/>
    </source>
</evidence>
<dbReference type="AlphaFoldDB" id="A0A1L7XUV6"/>
<dbReference type="EMBL" id="FJOG01000060">
    <property type="protein sequence ID" value="CZR68801.1"/>
    <property type="molecule type" value="Genomic_DNA"/>
</dbReference>
<dbReference type="OrthoDB" id="5425805at2759"/>
<reference evidence="1 2" key="1">
    <citation type="submission" date="2016-03" db="EMBL/GenBank/DDBJ databases">
        <authorList>
            <person name="Ploux O."/>
        </authorList>
    </citation>
    <scope>NUCLEOTIDE SEQUENCE [LARGE SCALE GENOMIC DNA]</scope>
    <source>
        <strain evidence="1 2">UAMH 11012</strain>
    </source>
</reference>
<keyword evidence="2" id="KW-1185">Reference proteome</keyword>
<proteinExistence type="predicted"/>
<accession>A0A1L7XUV6</accession>
<protein>
    <submittedName>
        <fullName evidence="1">Uncharacterized protein</fullName>
    </submittedName>
</protein>
<sequence>MQAGFSLQADLLTSGSLLHTTTGRLLKAYSDGGVDFYAIAAAIQLGKQIPIQAAHEAEVSRILNKRTGRAGYLAKALSIGWGHSDIAIELSRTRAGTSALLTIGALATGSTIYTATQAFSELLNLSGCPPEEMPNFDVLKTMINYLAPFMSDLGFRKVFQHVITASKQRCSEAGAHCAPRLEATGEAVEWAKAVRQLVLTAQRLESVHLQTSQRGAWLAVYASHILGMAVQVSMDGLVLWQAAGTAGAVWIQLAEVTAKQQILLSGDEDLHIVNPPTTQDGERPMTYDYAIGEALAAEISLDARVTRSIADSVERAIVRLSATVKRQVRIQYVEDSSETGHKINGYFGDSRKTIQGECTTLGISSQNFEIGFATASRRIKTWTRNQKAKSTRSVGLEYLDETEAHELRSMCGAHRANHEDLIKTSNTSICLCCRIGTLILGFSAAALALMQCVYDATGLRVQADVVNGTRMTKWAKYAFQCKGVCDGSIDCIEVVNYLCQLLHGYEVPETLSTDHAIWRFRGILAVSIGSVTVYYRALLDKECFDQKGRMLAIASGRISCNGELRPLVTEPIYFTSDEKHGAVGIFAKMADQSVITPHYISGPLKIKGQISLAEEGTFLVKCGLGDNEGGFSTSIALRWCIQNILRIRVMEDCSHDKNRGYVVRDSRGFTYVASVWKKNFRDTPADDSVVLYALKDSTLEQLLLIGLRSRLGSTFSDVENVVLQGDSCLECAVNFLQESAEKKGEVVHVIMT</sequence>
<gene>
    <name evidence="1" type="ORF">PAC_18701</name>
</gene>
<evidence type="ECO:0000313" key="2">
    <source>
        <dbReference type="Proteomes" id="UP000184330"/>
    </source>
</evidence>
<organism evidence="1 2">
    <name type="scientific">Phialocephala subalpina</name>
    <dbReference type="NCBI Taxonomy" id="576137"/>
    <lineage>
        <taxon>Eukaryota</taxon>
        <taxon>Fungi</taxon>
        <taxon>Dikarya</taxon>
        <taxon>Ascomycota</taxon>
        <taxon>Pezizomycotina</taxon>
        <taxon>Leotiomycetes</taxon>
        <taxon>Helotiales</taxon>
        <taxon>Mollisiaceae</taxon>
        <taxon>Phialocephala</taxon>
        <taxon>Phialocephala fortinii species complex</taxon>
    </lineage>
</organism>
<dbReference type="Proteomes" id="UP000184330">
    <property type="component" value="Unassembled WGS sequence"/>
</dbReference>